<feature type="compositionally biased region" description="Basic and acidic residues" evidence="1">
    <location>
        <begin position="103"/>
        <end position="116"/>
    </location>
</feature>
<comment type="caution">
    <text evidence="2">The sequence shown here is derived from an EMBL/GenBank/DDBJ whole genome shotgun (WGS) entry which is preliminary data.</text>
</comment>
<dbReference type="EMBL" id="JBBPBM010000053">
    <property type="protein sequence ID" value="KAK8518457.1"/>
    <property type="molecule type" value="Genomic_DNA"/>
</dbReference>
<protein>
    <submittedName>
        <fullName evidence="2">Uncharacterized protein</fullName>
    </submittedName>
</protein>
<organism evidence="2 3">
    <name type="scientific">Hibiscus sabdariffa</name>
    <name type="common">roselle</name>
    <dbReference type="NCBI Taxonomy" id="183260"/>
    <lineage>
        <taxon>Eukaryota</taxon>
        <taxon>Viridiplantae</taxon>
        <taxon>Streptophyta</taxon>
        <taxon>Embryophyta</taxon>
        <taxon>Tracheophyta</taxon>
        <taxon>Spermatophyta</taxon>
        <taxon>Magnoliopsida</taxon>
        <taxon>eudicotyledons</taxon>
        <taxon>Gunneridae</taxon>
        <taxon>Pentapetalae</taxon>
        <taxon>rosids</taxon>
        <taxon>malvids</taxon>
        <taxon>Malvales</taxon>
        <taxon>Malvaceae</taxon>
        <taxon>Malvoideae</taxon>
        <taxon>Hibiscus</taxon>
    </lineage>
</organism>
<feature type="region of interest" description="Disordered" evidence="1">
    <location>
        <begin position="90"/>
        <end position="116"/>
    </location>
</feature>
<evidence type="ECO:0000313" key="3">
    <source>
        <dbReference type="Proteomes" id="UP001472677"/>
    </source>
</evidence>
<dbReference type="Proteomes" id="UP001472677">
    <property type="component" value="Unassembled WGS sequence"/>
</dbReference>
<sequence length="116" mass="13061">MEKCTVKLKRNQRPACLPTLLNQPYHFQHDASFPYIPISKHELNLDALPHSFGSARLDYTAYAHRFGKAPPLPSDSAIMNTVFAEQAEPNAATDSIQLQPPIMEKRSSFSVKPERP</sequence>
<reference evidence="2 3" key="1">
    <citation type="journal article" date="2024" name="G3 (Bethesda)">
        <title>Genome assembly of Hibiscus sabdariffa L. provides insights into metabolisms of medicinal natural products.</title>
        <authorList>
            <person name="Kim T."/>
        </authorList>
    </citation>
    <scope>NUCLEOTIDE SEQUENCE [LARGE SCALE GENOMIC DNA]</scope>
    <source>
        <strain evidence="2">TK-2024</strain>
        <tissue evidence="2">Old leaves</tissue>
    </source>
</reference>
<evidence type="ECO:0000256" key="1">
    <source>
        <dbReference type="SAM" id="MobiDB-lite"/>
    </source>
</evidence>
<proteinExistence type="predicted"/>
<keyword evidence="3" id="KW-1185">Reference proteome</keyword>
<accession>A0ABR2CGG6</accession>
<evidence type="ECO:0000313" key="2">
    <source>
        <dbReference type="EMBL" id="KAK8518457.1"/>
    </source>
</evidence>
<name>A0ABR2CGG6_9ROSI</name>
<gene>
    <name evidence="2" type="ORF">V6N12_017604</name>
</gene>